<reference evidence="4 5" key="1">
    <citation type="journal article" date="2007" name="Nature">
        <title>Genome of the marsupial Monodelphis domestica reveals innovation in non-coding sequences.</title>
        <authorList>
            <person name="Mikkelsen T.S."/>
            <person name="Wakefield M.J."/>
            <person name="Aken B."/>
            <person name="Amemiya C.T."/>
            <person name="Chang J.L."/>
            <person name="Duke S."/>
            <person name="Garber M."/>
            <person name="Gentles A.J."/>
            <person name="Goodstadt L."/>
            <person name="Heger A."/>
            <person name="Jurka J."/>
            <person name="Kamal M."/>
            <person name="Mauceli E."/>
            <person name="Searle S.M."/>
            <person name="Sharpe T."/>
            <person name="Baker M.L."/>
            <person name="Batzer M.A."/>
            <person name="Benos P.V."/>
            <person name="Belov K."/>
            <person name="Clamp M."/>
            <person name="Cook A."/>
            <person name="Cuff J."/>
            <person name="Das R."/>
            <person name="Davidow L."/>
            <person name="Deakin J.E."/>
            <person name="Fazzari M.J."/>
            <person name="Glass J.L."/>
            <person name="Grabherr M."/>
            <person name="Greally J.M."/>
            <person name="Gu W."/>
            <person name="Hore T.A."/>
            <person name="Huttley G.A."/>
            <person name="Kleber M."/>
            <person name="Jirtle R.L."/>
            <person name="Koina E."/>
            <person name="Lee J.T."/>
            <person name="Mahony S."/>
            <person name="Marra M.A."/>
            <person name="Miller R.D."/>
            <person name="Nicholls R.D."/>
            <person name="Oda M."/>
            <person name="Papenfuss A.T."/>
            <person name="Parra Z.E."/>
            <person name="Pollock D.D."/>
            <person name="Ray D.A."/>
            <person name="Schein J.E."/>
            <person name="Speed T.P."/>
            <person name="Thompson K."/>
            <person name="VandeBerg J.L."/>
            <person name="Wade C.M."/>
            <person name="Walker J.A."/>
            <person name="Waters P.D."/>
            <person name="Webber C."/>
            <person name="Weidman J.R."/>
            <person name="Xie X."/>
            <person name="Zody M.C."/>
            <person name="Baldwin J."/>
            <person name="Abdouelleil A."/>
            <person name="Abdulkadir J."/>
            <person name="Abebe A."/>
            <person name="Abera B."/>
            <person name="Abreu J."/>
            <person name="Acer S.C."/>
            <person name="Aftuck L."/>
            <person name="Alexander A."/>
            <person name="An P."/>
            <person name="Anderson E."/>
            <person name="Anderson S."/>
            <person name="Arachi H."/>
            <person name="Azer M."/>
            <person name="Bachantsang P."/>
            <person name="Barry A."/>
            <person name="Bayul T."/>
            <person name="Berlin A."/>
            <person name="Bessette D."/>
            <person name="Bloom T."/>
            <person name="Bloom T."/>
            <person name="Boguslavskiy L."/>
            <person name="Bonnet C."/>
            <person name="Boukhgalter B."/>
            <person name="Bourzgui I."/>
            <person name="Brown A."/>
            <person name="Cahill P."/>
            <person name="Channer S."/>
            <person name="Cheshatsang Y."/>
            <person name="Chuda L."/>
            <person name="Citroen M."/>
            <person name="Collymore A."/>
            <person name="Cooke P."/>
            <person name="Costello M."/>
            <person name="D'Aco K."/>
            <person name="Daza R."/>
            <person name="De Haan G."/>
            <person name="DeGray S."/>
            <person name="DeMaso C."/>
            <person name="Dhargay N."/>
            <person name="Dooley K."/>
            <person name="Dooley E."/>
            <person name="Doricent M."/>
            <person name="Dorje P."/>
            <person name="Dorjee K."/>
            <person name="Dupes A."/>
            <person name="Elong R."/>
            <person name="Falk J."/>
            <person name="Farina A."/>
            <person name="Faro S."/>
            <person name="Ferguson D."/>
            <person name="Fisher S."/>
            <person name="Foley C.D."/>
            <person name="Franke A."/>
            <person name="Friedrich D."/>
            <person name="Gadbois L."/>
            <person name="Gearin G."/>
            <person name="Gearin C.R."/>
            <person name="Giannoukos G."/>
            <person name="Goode T."/>
            <person name="Graham J."/>
            <person name="Grandbois E."/>
            <person name="Grewal S."/>
            <person name="Gyaltsen K."/>
            <person name="Hafez N."/>
            <person name="Hagos B."/>
            <person name="Hall J."/>
            <person name="Henson C."/>
            <person name="Hollinger A."/>
            <person name="Honan T."/>
            <person name="Huard M.D."/>
            <person name="Hughes L."/>
            <person name="Hurhula B."/>
            <person name="Husby M.E."/>
            <person name="Kamat A."/>
            <person name="Kanga B."/>
            <person name="Kashin S."/>
            <person name="Khazanovich D."/>
            <person name="Kisner P."/>
            <person name="Lance K."/>
            <person name="Lara M."/>
            <person name="Lee W."/>
            <person name="Lennon N."/>
            <person name="Letendre F."/>
            <person name="LeVine R."/>
            <person name="Lipovsky A."/>
            <person name="Liu X."/>
            <person name="Liu J."/>
            <person name="Liu S."/>
            <person name="Lokyitsang T."/>
            <person name="Lokyitsang Y."/>
            <person name="Lubonja R."/>
            <person name="Lui A."/>
            <person name="MacDonald P."/>
            <person name="Magnisalis V."/>
            <person name="Maru K."/>
            <person name="Matthews C."/>
            <person name="McCusker W."/>
            <person name="McDonough S."/>
            <person name="Mehta T."/>
            <person name="Meldrim J."/>
            <person name="Meneus L."/>
            <person name="Mihai O."/>
            <person name="Mihalev A."/>
            <person name="Mihova T."/>
            <person name="Mittelman R."/>
            <person name="Mlenga V."/>
            <person name="Montmayeur A."/>
            <person name="Mulrain L."/>
            <person name="Navidi A."/>
            <person name="Naylor J."/>
            <person name="Negash T."/>
            <person name="Nguyen T."/>
            <person name="Nguyen N."/>
            <person name="Nicol R."/>
            <person name="Norbu C."/>
            <person name="Norbu N."/>
            <person name="Novod N."/>
            <person name="O'Neill B."/>
            <person name="Osman S."/>
            <person name="Markiewicz E."/>
            <person name="Oyono O.L."/>
            <person name="Patti C."/>
            <person name="Phunkhang P."/>
            <person name="Pierre F."/>
            <person name="Priest M."/>
            <person name="Raghuraman S."/>
            <person name="Rege F."/>
            <person name="Reyes R."/>
            <person name="Rise C."/>
            <person name="Rogov P."/>
            <person name="Ross K."/>
            <person name="Ryan E."/>
            <person name="Settipalli S."/>
            <person name="Shea T."/>
            <person name="Sherpa N."/>
            <person name="Shi L."/>
            <person name="Shih D."/>
            <person name="Sparrow T."/>
            <person name="Spaulding J."/>
            <person name="Stalker J."/>
            <person name="Stange-Thomann N."/>
            <person name="Stavropoulos S."/>
            <person name="Stone C."/>
            <person name="Strader C."/>
            <person name="Tesfaye S."/>
            <person name="Thomson T."/>
            <person name="Thoulutsang Y."/>
            <person name="Thoulutsang D."/>
            <person name="Topham K."/>
            <person name="Topping I."/>
            <person name="Tsamla T."/>
            <person name="Vassiliev H."/>
            <person name="Vo A."/>
            <person name="Wangchuk T."/>
            <person name="Wangdi T."/>
            <person name="Weiand M."/>
            <person name="Wilkinson J."/>
            <person name="Wilson A."/>
            <person name="Yadav S."/>
            <person name="Young G."/>
            <person name="Yu Q."/>
            <person name="Zembek L."/>
            <person name="Zhong D."/>
            <person name="Zimmer A."/>
            <person name="Zwirko Z."/>
            <person name="Jaffe D.B."/>
            <person name="Alvarez P."/>
            <person name="Brockman W."/>
            <person name="Butler J."/>
            <person name="Chin C."/>
            <person name="Gnerre S."/>
            <person name="MacCallum I."/>
            <person name="Graves J.A."/>
            <person name="Ponting C.P."/>
            <person name="Breen M."/>
            <person name="Samollow P.B."/>
            <person name="Lander E.S."/>
            <person name="Lindblad-Toh K."/>
        </authorList>
    </citation>
    <scope>NUCLEOTIDE SEQUENCE [LARGE SCALE GENOMIC DNA]</scope>
</reference>
<dbReference type="GeneTree" id="ENSGT00940000154489"/>
<dbReference type="OMA" id="SEQNQVG"/>
<dbReference type="KEGG" id="mdo:100027620"/>
<feature type="compositionally biased region" description="Basic and acidic residues" evidence="2">
    <location>
        <begin position="379"/>
        <end position="389"/>
    </location>
</feature>
<feature type="compositionally biased region" description="Basic and acidic residues" evidence="2">
    <location>
        <begin position="263"/>
        <end position="283"/>
    </location>
</feature>
<dbReference type="GeneID" id="100027620"/>
<dbReference type="GO" id="GO:0051497">
    <property type="term" value="P:negative regulation of stress fiber assembly"/>
    <property type="evidence" value="ECO:0007669"/>
    <property type="project" value="Ensembl"/>
</dbReference>
<protein>
    <submittedName>
        <fullName evidence="4">Cingulin like 1</fullName>
    </submittedName>
</protein>
<keyword evidence="1" id="KW-0175">Coiled coil</keyword>
<feature type="domain" description="Myosin tail" evidence="3">
    <location>
        <begin position="1022"/>
        <end position="1262"/>
    </location>
</feature>
<feature type="region of interest" description="Disordered" evidence="2">
    <location>
        <begin position="915"/>
        <end position="934"/>
    </location>
</feature>
<feature type="compositionally biased region" description="Polar residues" evidence="2">
    <location>
        <begin position="1307"/>
        <end position="1316"/>
    </location>
</feature>
<sequence length="1316" mass="151645">MELYFGEYKHVQQEYGVHLRLESEETKKSRLSQNAKTGSYGVSIRVQGIDGHPYIVLNNTERCLAGIPFAENGPSFTSPGINDLGLHSNMDPRLEEKASEEIQFPENPYVQPSAFRSLKPASLYEGKNGLLEHKDSSLKSSSMLNFQRHPELLQPYNPEKNELNLETHKSPECNWTKMLTDETKNDKRSRTCFSKPASSQPASMPSGDMSKCNVTAIRLCSSIVIDDPKKQASVCLNVQSCANEGLTTGSSTPSEKPLTTIHPDTHQESKKIRPDVLPFRRQDSAGPVLDGYRSRRSSSSSVTPTSANSLYKFLLDDQDYAIHADNVNRHENRRYIPFMPGTGRDIDTGSIPGVDQLIEKFDQKVGSQRRGRSGKRNRIHPDDRKRSRSVDSAFPFGLQGDSEYLDEFSRNLGKSSEHLLRPSQVWQQKPLSRERRLLSGGKHTMVVQTSGKLKEQGQDSLDGQPRLSQLNNANKVHENKVNKDSGMMGPTILSAQNKKEEMKTATATVVLQNQAASILPDAGTKKISIKTLSSATNTQATPDLLKGQQELAQQTNEETAKQILYNYLKEGSTDNDDATKRKVNLVFEKIQTLKSRAAGSAQGNNRVSDSSAEVRELLEQRNKLNREVSELQKQLNLEIKNQQNIKEERDRMRSNLEELQSQHEEKEKETLTLQKRLDDSEMELRKNLEELFQVKMEREQHQTEIRDLQDQLSEMHDELDNAKHSDDGEKGALIEELLQTKRDLQDILIAKEEQEDLLRKRERELTALKGALKEEVSSHDQEMDKLKEQYDAELQALRESVEEATKNVAVLAHRSSTSQPTQVEAENQVKILTEENEKLQKKIKELEVSMTKLQTVVDEMKLDDVKMKEKIKKYEGEKQQLEEALLSAREQEKEILSAKRTLENQLEDIKKNLSQATQEQQHLSEKLQDETDQKEQLRRLKNEMENERWQLDKTIEKLHKEMADIVEVSRTSTLELQNQLDEYKEKNRRELAEMQRQLKEKTMEAEKSRLTVIKMQDEMRLMEEELQDYQRAQDEALTKRQLLEQTLKDVEYELETKSHLKEDRSRQVKQMEDKISQLEMELDEERNNSDLLSDRITRSREQIEQMRSELLQERAVRQDLECDKISLERQNKDLKSRMVHLEGSYRSSKEGLVVQMEARISELEDRLENEERDRANLQLTNRRLERKVKELVMQVDDEHLSLTDQKDQLSLRLKAMKRQVEEAEEEIDRLESSKKKLQRELEEQMDVNEQLQGQLNNMKKNLRHKKMPSKVLDDLDDDDDDDDFSTDGGSLYEAPMGYPFSKENDPTKSASASHGV</sequence>
<dbReference type="PANTHER" id="PTHR46349">
    <property type="entry name" value="CINGULIN-LIKE PROTEIN 1-RELATED"/>
    <property type="match status" value="1"/>
</dbReference>
<evidence type="ECO:0000313" key="4">
    <source>
        <dbReference type="Ensembl" id="ENSMODP00000010397.3"/>
    </source>
</evidence>
<dbReference type="InParanoid" id="F7E484"/>
<feature type="compositionally biased region" description="Polar residues" evidence="2">
    <location>
        <begin position="1247"/>
        <end position="1259"/>
    </location>
</feature>
<dbReference type="CTD" id="84952"/>
<dbReference type="InterPro" id="IPR002928">
    <property type="entry name" value="Myosin_tail"/>
</dbReference>
<feature type="compositionally biased region" description="Acidic residues" evidence="2">
    <location>
        <begin position="1274"/>
        <end position="1285"/>
    </location>
</feature>
<dbReference type="Bgee" id="ENSMODG00000008365">
    <property type="expression patterns" value="Expressed in extraembryonic membrane and 18 other cell types or tissues"/>
</dbReference>
<reference evidence="4" key="2">
    <citation type="submission" date="2025-08" db="UniProtKB">
        <authorList>
            <consortium name="Ensembl"/>
        </authorList>
    </citation>
    <scope>IDENTIFICATION</scope>
</reference>
<organism evidence="4 5">
    <name type="scientific">Monodelphis domestica</name>
    <name type="common">Gray short-tailed opossum</name>
    <dbReference type="NCBI Taxonomy" id="13616"/>
    <lineage>
        <taxon>Eukaryota</taxon>
        <taxon>Metazoa</taxon>
        <taxon>Chordata</taxon>
        <taxon>Craniata</taxon>
        <taxon>Vertebrata</taxon>
        <taxon>Euteleostomi</taxon>
        <taxon>Mammalia</taxon>
        <taxon>Metatheria</taxon>
        <taxon>Didelphimorphia</taxon>
        <taxon>Didelphidae</taxon>
        <taxon>Monodelphis</taxon>
    </lineage>
</organism>
<feature type="compositionally biased region" description="Basic and acidic residues" evidence="2">
    <location>
        <begin position="922"/>
        <end position="934"/>
    </location>
</feature>
<accession>F7E484</accession>
<feature type="compositionally biased region" description="Polar residues" evidence="2">
    <location>
        <begin position="245"/>
        <end position="254"/>
    </location>
</feature>
<proteinExistence type="predicted"/>
<dbReference type="HOGENOM" id="CLU_002036_2_1_1"/>
<dbReference type="STRING" id="13616.ENSMODP00000010397"/>
<dbReference type="FunCoup" id="F7E484">
    <property type="interactions" value="21"/>
</dbReference>
<evidence type="ECO:0000256" key="1">
    <source>
        <dbReference type="ARBA" id="ARBA00023054"/>
    </source>
</evidence>
<feature type="compositionally biased region" description="Basic residues" evidence="2">
    <location>
        <begin position="367"/>
        <end position="378"/>
    </location>
</feature>
<dbReference type="GO" id="GO:0007015">
    <property type="term" value="P:actin filament organization"/>
    <property type="evidence" value="ECO:0007669"/>
    <property type="project" value="Ensembl"/>
</dbReference>
<keyword evidence="5" id="KW-1185">Reference proteome</keyword>
<dbReference type="OrthoDB" id="6108017at2759"/>
<evidence type="ECO:0000259" key="3">
    <source>
        <dbReference type="Pfam" id="PF01576"/>
    </source>
</evidence>
<feature type="region of interest" description="Disordered" evidence="2">
    <location>
        <begin position="1240"/>
        <end position="1316"/>
    </location>
</feature>
<feature type="region of interest" description="Disordered" evidence="2">
    <location>
        <begin position="364"/>
        <end position="393"/>
    </location>
</feature>
<dbReference type="PANTHER" id="PTHR46349:SF2">
    <property type="entry name" value="CINGULIN-LIKE PROTEIN 1"/>
    <property type="match status" value="1"/>
</dbReference>
<dbReference type="GO" id="GO:0150105">
    <property type="term" value="P:protein localization to cell-cell junction"/>
    <property type="evidence" value="ECO:0000318"/>
    <property type="project" value="GO_Central"/>
</dbReference>
<dbReference type="Proteomes" id="UP000002280">
    <property type="component" value="Chromosome 1"/>
</dbReference>
<dbReference type="Pfam" id="PF01576">
    <property type="entry name" value="Myosin_tail_1"/>
    <property type="match status" value="1"/>
</dbReference>
<feature type="region of interest" description="Disordered" evidence="2">
    <location>
        <begin position="245"/>
        <end position="305"/>
    </location>
</feature>
<dbReference type="Ensembl" id="ENSMODT00000010598.4">
    <property type="protein sequence ID" value="ENSMODP00000010397.3"/>
    <property type="gene ID" value="ENSMODG00000008365.4"/>
</dbReference>
<name>F7E484_MONDO</name>
<feature type="region of interest" description="Disordered" evidence="2">
    <location>
        <begin position="182"/>
        <end position="208"/>
    </location>
</feature>
<reference evidence="4" key="3">
    <citation type="submission" date="2025-09" db="UniProtKB">
        <authorList>
            <consortium name="Ensembl"/>
        </authorList>
    </citation>
    <scope>IDENTIFICATION</scope>
</reference>
<evidence type="ECO:0000313" key="5">
    <source>
        <dbReference type="Proteomes" id="UP000002280"/>
    </source>
</evidence>
<dbReference type="GO" id="GO:0051058">
    <property type="term" value="P:negative regulation of small GTPase mediated signal transduction"/>
    <property type="evidence" value="ECO:0007669"/>
    <property type="project" value="Ensembl"/>
</dbReference>
<dbReference type="eggNOG" id="ENOG502QSXG">
    <property type="taxonomic scope" value="Eukaryota"/>
</dbReference>
<gene>
    <name evidence="4" type="primary">CGNL1</name>
</gene>
<dbReference type="GO" id="GO:0005923">
    <property type="term" value="C:bicellular tight junction"/>
    <property type="evidence" value="ECO:0000318"/>
    <property type="project" value="GO_Central"/>
</dbReference>
<evidence type="ECO:0000256" key="2">
    <source>
        <dbReference type="SAM" id="MobiDB-lite"/>
    </source>
</evidence>
<dbReference type="GO" id="GO:0016459">
    <property type="term" value="C:myosin complex"/>
    <property type="evidence" value="ECO:0007669"/>
    <property type="project" value="InterPro"/>
</dbReference>